<keyword evidence="4" id="KW-1185">Reference proteome</keyword>
<evidence type="ECO:0000313" key="4">
    <source>
        <dbReference type="Proteomes" id="UP000077961"/>
    </source>
</evidence>
<dbReference type="Proteomes" id="UP000078116">
    <property type="component" value="Unassembled WGS sequence"/>
</dbReference>
<dbReference type="EMBL" id="LXJZ01000040">
    <property type="protein sequence ID" value="OAJ62745.1"/>
    <property type="molecule type" value="Genomic_DNA"/>
</dbReference>
<gene>
    <name evidence="2" type="ORF">A6V36_20445</name>
    <name evidence="3" type="ORF">A6V37_19470</name>
</gene>
<proteinExistence type="predicted"/>
<dbReference type="Proteomes" id="UP000077961">
    <property type="component" value="Unassembled WGS sequence"/>
</dbReference>
<evidence type="ECO:0000256" key="1">
    <source>
        <dbReference type="SAM" id="Coils"/>
    </source>
</evidence>
<evidence type="ECO:0008006" key="6">
    <source>
        <dbReference type="Google" id="ProtNLM"/>
    </source>
</evidence>
<dbReference type="STRING" id="1462993.A6V36_20445"/>
<evidence type="ECO:0000313" key="5">
    <source>
        <dbReference type="Proteomes" id="UP000078116"/>
    </source>
</evidence>
<keyword evidence="1" id="KW-0175">Coiled coil</keyword>
<organism evidence="3 5">
    <name type="scientific">Paraburkholderia ginsengiterrae</name>
    <dbReference type="NCBI Taxonomy" id="1462993"/>
    <lineage>
        <taxon>Bacteria</taxon>
        <taxon>Pseudomonadati</taxon>
        <taxon>Pseudomonadota</taxon>
        <taxon>Betaproteobacteria</taxon>
        <taxon>Burkholderiales</taxon>
        <taxon>Burkholderiaceae</taxon>
        <taxon>Paraburkholderia</taxon>
    </lineage>
</organism>
<sequence length="552" mass="62000">MSEAVRQGGSQRTQYLHAQRFLTFLAWADAAYGYDVLQTSATARDALLAFSDVLRQRSRTGELAVSTASNCQATVSNFLCLVTGDTALSDEVTPIKKRRAGVNGTPPRSDEAVGRQLALDRCLFEGLREVVLRGLPFPYALNVPPFVDQGNNTLWIFPTSGLFRTESEVESRHYEMNAYDFSAGRLRTYEECKNLYATPAMAKSSVAAANERLMLANADHRCSARFALAKISMNSFIDMFLANSGMNWEQVRLLEWAGELAPEQTSQDFSQIKARAGGAEVTFSLTNTFLPRFRRYLELRTWMLEGDTTNLLFFHAVKINNGRGHRLQKLPLASPELLYAHRRILPGMTLLGSREWRSTKTNWHVNNYGTAIAAAVAQSTVRTIETKYAAGTDEQMIRETGEFFSKLSGRLVSRERMAKATPSAVGGCEKYTNPQPYGPDMPFEPNCAQPEGCLFCSEHEVVADETDVRKLLSFRYCIMHTRALSGSKQEWRAMYAPVLKRLKQLLGLIASVSKEAEQLVRRIRREVNKQGKLDPYWDLKMSMLEDISRGAL</sequence>
<name>A0A1A9NCQ7_9BURK</name>
<protein>
    <recommendedName>
        <fullName evidence="6">Integrase</fullName>
    </recommendedName>
</protein>
<accession>A0A1A9NCQ7</accession>
<evidence type="ECO:0000313" key="2">
    <source>
        <dbReference type="EMBL" id="OAJ62745.1"/>
    </source>
</evidence>
<feature type="coiled-coil region" evidence="1">
    <location>
        <begin position="502"/>
        <end position="529"/>
    </location>
</feature>
<dbReference type="AlphaFoldDB" id="A0A1A9NCQ7"/>
<reference evidence="4 5" key="1">
    <citation type="submission" date="2016-04" db="EMBL/GenBank/DDBJ databases">
        <title>Reclassification of Paraburkholderia panaciterrae (Farh et al. 2015) Dobritsa &amp; Samadpour 2016 as a later homotypic synonym of Paraburkholderia ginsengiterrae (Farh et al. 2015) Dobritsa &amp; Samadpour 2016.</title>
        <authorList>
            <person name="Dobritsa A.P."/>
            <person name="Kutumbaka K."/>
            <person name="Samadpour M."/>
        </authorList>
    </citation>
    <scope>NUCLEOTIDE SEQUENCE [LARGE SCALE GENOMIC DNA]</scope>
    <source>
        <strain evidence="3 5">DCY85</strain>
        <strain evidence="2 4">DCY85-1</strain>
    </source>
</reference>
<comment type="caution">
    <text evidence="3">The sequence shown here is derived from an EMBL/GenBank/DDBJ whole genome shotgun (WGS) entry which is preliminary data.</text>
</comment>
<evidence type="ECO:0000313" key="3">
    <source>
        <dbReference type="EMBL" id="OAJ64406.1"/>
    </source>
</evidence>
<dbReference type="EMBL" id="LXKA01000109">
    <property type="protein sequence ID" value="OAJ64406.1"/>
    <property type="molecule type" value="Genomic_DNA"/>
</dbReference>